<evidence type="ECO:0000313" key="2">
    <source>
        <dbReference type="EMBL" id="MBT9144899.1"/>
    </source>
</evidence>
<name>A0A9E2F0Y9_PSYF1</name>
<dbReference type="Proteomes" id="UP000811545">
    <property type="component" value="Unassembled WGS sequence"/>
</dbReference>
<dbReference type="AlphaFoldDB" id="A0A9E2F0Y9"/>
<dbReference type="EMBL" id="QLTW01000030">
    <property type="protein sequence ID" value="MBT9144899.1"/>
    <property type="molecule type" value="Genomic_DNA"/>
</dbReference>
<evidence type="ECO:0000256" key="1">
    <source>
        <dbReference type="SAM" id="MobiDB-lite"/>
    </source>
</evidence>
<gene>
    <name evidence="2" type="ORF">DDT42_00755</name>
</gene>
<accession>A0A9E2F0Y9</accession>
<organism evidence="2 3">
    <name type="scientific">Psychracetigena formicireducens</name>
    <dbReference type="NCBI Taxonomy" id="2986056"/>
    <lineage>
        <taxon>Bacteria</taxon>
        <taxon>Bacillati</taxon>
        <taxon>Candidatus Lithacetigenota</taxon>
        <taxon>Candidatus Psychracetigena</taxon>
    </lineage>
</organism>
<comment type="caution">
    <text evidence="2">The sequence shown here is derived from an EMBL/GenBank/DDBJ whole genome shotgun (WGS) entry which is preliminary data.</text>
</comment>
<protein>
    <submittedName>
        <fullName evidence="2">Uncharacterized protein</fullName>
    </submittedName>
</protein>
<evidence type="ECO:0000313" key="3">
    <source>
        <dbReference type="Proteomes" id="UP000811545"/>
    </source>
</evidence>
<sequence length="119" mass="13513">METLVWLFIYLVFVIVSAALTSNKRRRKTTPSSSTYRREPPILLKSSPGKETKTITSRPETTIMDSTYQRTELEILSSAETEGGLLTALPLTKDAIITGIIFREILGPPKSLQRRRKRF</sequence>
<feature type="region of interest" description="Disordered" evidence="1">
    <location>
        <begin position="26"/>
        <end position="56"/>
    </location>
</feature>
<proteinExistence type="predicted"/>
<reference evidence="2 3" key="1">
    <citation type="journal article" date="2021" name="bioRxiv">
        <title>Unique metabolic strategies in Hadean analogues reveal hints for primordial physiology.</title>
        <authorList>
            <person name="Nobu M.K."/>
            <person name="Nakai R."/>
            <person name="Tamazawa S."/>
            <person name="Mori H."/>
            <person name="Toyoda A."/>
            <person name="Ijiri A."/>
            <person name="Suzuki S."/>
            <person name="Kurokawa K."/>
            <person name="Kamagata Y."/>
            <person name="Tamaki H."/>
        </authorList>
    </citation>
    <scope>NUCLEOTIDE SEQUENCE [LARGE SCALE GENOMIC DNA]</scope>
    <source>
        <strain evidence="2">BS525</strain>
    </source>
</reference>